<feature type="compositionally biased region" description="Low complexity" evidence="3">
    <location>
        <begin position="213"/>
        <end position="236"/>
    </location>
</feature>
<dbReference type="SUPFAM" id="SSF51161">
    <property type="entry name" value="Trimeric LpxA-like enzymes"/>
    <property type="match status" value="1"/>
</dbReference>
<proteinExistence type="inferred from homology"/>
<organism evidence="5">
    <name type="scientific">uncultured Synechococcales cyanobacterium</name>
    <dbReference type="NCBI Taxonomy" id="1936017"/>
    <lineage>
        <taxon>Bacteria</taxon>
        <taxon>Bacillati</taxon>
        <taxon>Cyanobacteriota</taxon>
        <taxon>Cyanophyceae</taxon>
        <taxon>Synechococcales</taxon>
        <taxon>environmental samples</taxon>
    </lineage>
</organism>
<dbReference type="PANTHER" id="PTHR43360:SF1">
    <property type="entry name" value="CARBOXYSOME ASSEMBLY PROTEIN CCMM"/>
    <property type="match status" value="1"/>
</dbReference>
<dbReference type="AlphaFoldDB" id="A0A6J4VSB4"/>
<name>A0A6J4VSB4_9CYAN</name>
<evidence type="ECO:0000313" key="5">
    <source>
        <dbReference type="EMBL" id="CAA9587818.1"/>
    </source>
</evidence>
<dbReference type="InterPro" id="IPR047223">
    <property type="entry name" value="CA_gamma_LbH"/>
</dbReference>
<feature type="region of interest" description="Disordered" evidence="3">
    <location>
        <begin position="308"/>
        <end position="361"/>
    </location>
</feature>
<dbReference type="InterPro" id="IPR052265">
    <property type="entry name" value="Gamma-CA"/>
</dbReference>
<dbReference type="CDD" id="cd00710">
    <property type="entry name" value="LbH_gamma_CA"/>
    <property type="match status" value="1"/>
</dbReference>
<accession>A0A6J4VSB4</accession>
<dbReference type="InterPro" id="IPR036385">
    <property type="entry name" value="RuBisCO_ssu_sf"/>
</dbReference>
<feature type="domain" description="Ribulose bisphosphate carboxylase small subunit" evidence="4">
    <location>
        <begin position="227"/>
        <end position="318"/>
    </location>
</feature>
<evidence type="ECO:0000259" key="4">
    <source>
        <dbReference type="SMART" id="SM00961"/>
    </source>
</evidence>
<dbReference type="InterPro" id="IPR011004">
    <property type="entry name" value="Trimer_LpxA-like_sf"/>
</dbReference>
<feature type="region of interest" description="Disordered" evidence="3">
    <location>
        <begin position="211"/>
        <end position="238"/>
    </location>
</feature>
<feature type="compositionally biased region" description="Low complexity" evidence="3">
    <location>
        <begin position="322"/>
        <end position="356"/>
    </location>
</feature>
<evidence type="ECO:0000256" key="2">
    <source>
        <dbReference type="ARBA" id="ARBA00024322"/>
    </source>
</evidence>
<dbReference type="InterPro" id="IPR001451">
    <property type="entry name" value="Hexapep"/>
</dbReference>
<feature type="domain" description="Ribulose bisphosphate carboxylase small subunit" evidence="4">
    <location>
        <begin position="348"/>
        <end position="441"/>
    </location>
</feature>
<comment type="subcellular location">
    <subcellularLocation>
        <location evidence="2">Bacterial microcompartment</location>
    </subcellularLocation>
</comment>
<protein>
    <submittedName>
        <fullName evidence="5">Carboxysome protein CcmM</fullName>
    </submittedName>
</protein>
<dbReference type="Gene3D" id="3.30.190.10">
    <property type="entry name" value="Ribulose bisphosphate carboxylase, small subunit"/>
    <property type="match status" value="2"/>
</dbReference>
<dbReference type="InterPro" id="IPR000894">
    <property type="entry name" value="RuBisCO_ssu_dom"/>
</dbReference>
<reference evidence="5" key="1">
    <citation type="submission" date="2020-02" db="EMBL/GenBank/DDBJ databases">
        <authorList>
            <person name="Meier V. D."/>
        </authorList>
    </citation>
    <scope>NUCLEOTIDE SEQUENCE</scope>
    <source>
        <strain evidence="5">AVDCRST_MAG81</strain>
    </source>
</reference>
<comment type="similarity">
    <text evidence="1">Belongs to the gamma-class carbonic anhydrase family.</text>
</comment>
<evidence type="ECO:0000256" key="1">
    <source>
        <dbReference type="ARBA" id="ARBA00023595"/>
    </source>
</evidence>
<dbReference type="Pfam" id="PF00101">
    <property type="entry name" value="RuBisCO_small"/>
    <property type="match status" value="2"/>
</dbReference>
<dbReference type="SUPFAM" id="SSF55239">
    <property type="entry name" value="RuBisCO, small subunit"/>
    <property type="match status" value="2"/>
</dbReference>
<dbReference type="GO" id="GO:0031470">
    <property type="term" value="C:carboxysome"/>
    <property type="evidence" value="ECO:0007669"/>
    <property type="project" value="UniProtKB-ARBA"/>
</dbReference>
<sequence length="443" mass="48263">MVVRSSAAPPTPWSRKLPKPQIHKTAYIHSFSNIIGDVRIGPNVLIAPGTSIRADEGIPFFIGEGTNIQDGVVLHGLEKGRVKGDDQEPYSIWIGKNASITHLALIHGPAYVGDDCFIGFRSTVFNARLGEGCIVMMHALVQDVDIPPGKYVPSGALITTQQQADRLPDAQAVDIEFAHHVVCVNAALRSGYHCAEDDKCIMPIRNELDKSYGSRSSNGNSYSNGNGQGQSSHLSSEAVQQVRQLLEQGYRIGTEHVDKRRYRTGSWQSCTPIDSKQESEVVAALETCLANHPEEYVRLFGIDPKAKRRTSEQIIQRPGEQTSSANATSTVAAKPSTSTSGFSGSSGGSNSRSSSSLNPEVQAQVRQLIAQGNRIGLEHVDKRRFRTGSWQSCPAIEAKQESEVARALEAYLAEYSNEYVRLVGIDPSSKRRVLEQVIQRPGG</sequence>
<dbReference type="SMART" id="SM00961">
    <property type="entry name" value="RuBisCO_small"/>
    <property type="match status" value="2"/>
</dbReference>
<dbReference type="Gene3D" id="2.160.10.10">
    <property type="entry name" value="Hexapeptide repeat proteins"/>
    <property type="match status" value="1"/>
</dbReference>
<dbReference type="PANTHER" id="PTHR43360">
    <property type="entry name" value="CARBON DIOXIDE CONCENTRATING MECHANISM PROTEIN CCMM"/>
    <property type="match status" value="1"/>
</dbReference>
<dbReference type="CDD" id="cd00307">
    <property type="entry name" value="RuBisCO_small_like"/>
    <property type="match status" value="2"/>
</dbReference>
<dbReference type="EMBL" id="CADCWO010000220">
    <property type="protein sequence ID" value="CAA9587818.1"/>
    <property type="molecule type" value="Genomic_DNA"/>
</dbReference>
<dbReference type="Pfam" id="PF00132">
    <property type="entry name" value="Hexapep"/>
    <property type="match status" value="1"/>
</dbReference>
<gene>
    <name evidence="5" type="ORF">AVDCRST_MAG81-4271</name>
</gene>
<dbReference type="GO" id="GO:0043886">
    <property type="term" value="F:structural constituent of carboxysome shell"/>
    <property type="evidence" value="ECO:0007669"/>
    <property type="project" value="UniProtKB-ARBA"/>
</dbReference>
<evidence type="ECO:0000256" key="3">
    <source>
        <dbReference type="SAM" id="MobiDB-lite"/>
    </source>
</evidence>